<keyword evidence="17" id="KW-0739">Sodium transport</keyword>
<evidence type="ECO:0000256" key="11">
    <source>
        <dbReference type="ARBA" id="ARBA00022958"/>
    </source>
</evidence>
<keyword evidence="5" id="KW-0633">Potassium transport</keyword>
<keyword evidence="13 23" id="KW-1133">Transmembrane helix</keyword>
<dbReference type="SMART" id="SM00831">
    <property type="entry name" value="Cation_ATPase_N"/>
    <property type="match status" value="1"/>
</dbReference>
<dbReference type="InterPro" id="IPR006068">
    <property type="entry name" value="ATPase_P-typ_cation-transptr_C"/>
</dbReference>
<comment type="similarity">
    <text evidence="18">Belongs to the cation transport ATPase (P-type) (TC 3.A.3) family. Type IID subfamily.</text>
</comment>
<dbReference type="GO" id="GO:0006813">
    <property type="term" value="P:potassium ion transport"/>
    <property type="evidence" value="ECO:0007669"/>
    <property type="project" value="UniProtKB-KW"/>
</dbReference>
<dbReference type="PROSITE" id="PS00154">
    <property type="entry name" value="ATPASE_E1_E2"/>
    <property type="match status" value="1"/>
</dbReference>
<evidence type="ECO:0000313" key="25">
    <source>
        <dbReference type="EMBL" id="RDL30783.1"/>
    </source>
</evidence>
<sequence length="1045" mass="113767">MREPEEGHVSGQANEPLSGLPHTLSGEQCAIEIGANILDGLSASEAKSRLEKYGANELDDGPGVSPVKILIRQVANAMTLVLMLAMGVSFGIGSYIEGGVISAVIVLNIVVGFFQEFSAEKTMSSLRSLSSPTATVIRNGDTIVVPTGELAFGDLVEVKVGDTVPADIRLTESMNLETDEALLTGESLPVQKEASRFFPADTGPGDRLNVIFSSSTVTKGRGRGVVFATGMSTEIGSIAAALRGQPSRRRQVKRNPDGSAKPYRYVEAGALTLGDFIGHFLGVNVGTPLQRKLSKLAMLLLGIAVVCAIIVLGANKFSDDTEVIIYAVATGLSMIPASLIVVLTITMAAGTKRMVKRNVVVRKLDSLEALGGVTDICSDKTGTLTQGKMVVKKVWVPSKGTYSVGNSENPIDPTLGDLSHHQSAPVDCVAENGDGVMASAAEILHDNEDLEEFLNIASLANLAHVHKTESEWKARGDPTDIAIQVLASRFNWNRNRFISEDNPIWTQRAEYPFDSNIKKMSVIFESNSRSMVFTKGAVERVLESCSTIVGPNGEAPLTEDVHGYIIENMENLASQGLRVLALASKELLNPINELKPPGRSCVEEHLVFRGLVGLYDPPRPESAGAVRQCYASGIVVHMLTGDHPSTARAIALQVGILPANIALIAQDKIDTMVMAAGQFDKLSDDEIDAMPHLPLVIARCSPNTKVRMIEALHRRNRFAAMTGDGVNDSPSLKRADVGIAMGLAGSDVAKDASDIVLTDDNFASILNAVEEGRRMFDNIQKFILHLLAENIAQACTLLIGLAFKDNSSLSVFPLSPVEILWVIMVTSSLPDMGLGFERPAPDIMSRPPHPLEVGVFTWEVMLDMLVYGLWMATLCLTAFSVVLFGFGDGNLGSRCNDSYSAQCDTVFRARATTFVCLTWFALFLAWEMINMRRSFFRMQPKSKKYFTQWAHDVWGNKFLFWSVVAGFVTIFPTLYIPVLNHVVFKHEGISWEWAIVFIETILFVAGCETWKWCKRIYFRRRGAKAGGKVEDLEKRAFAAYFAESE</sequence>
<evidence type="ECO:0000256" key="9">
    <source>
        <dbReference type="ARBA" id="ARBA00022840"/>
    </source>
</evidence>
<dbReference type="GO" id="GO:0016887">
    <property type="term" value="F:ATP hydrolysis activity"/>
    <property type="evidence" value="ECO:0007669"/>
    <property type="project" value="InterPro"/>
</dbReference>
<dbReference type="EMBL" id="NPIC01000014">
    <property type="protein sequence ID" value="RDL30783.1"/>
    <property type="molecule type" value="Genomic_DNA"/>
</dbReference>
<keyword evidence="9" id="KW-0067">ATP-binding</keyword>
<dbReference type="GeneID" id="43602977"/>
<dbReference type="NCBIfam" id="TIGR01494">
    <property type="entry name" value="ATPase_P-type"/>
    <property type="match status" value="3"/>
</dbReference>
<keyword evidence="3" id="KW-0813">Transport</keyword>
<dbReference type="Gene3D" id="1.20.1110.10">
    <property type="entry name" value="Calcium-transporting ATPase, transmembrane domain"/>
    <property type="match status" value="2"/>
</dbReference>
<keyword evidence="10" id="KW-0460">Magnesium</keyword>
<dbReference type="PRINTS" id="PR00119">
    <property type="entry name" value="CATATPASE"/>
</dbReference>
<keyword evidence="6 23" id="KW-0812">Transmembrane</keyword>
<dbReference type="FunFam" id="1.20.1110.10:FF:000020">
    <property type="entry name" value="Sodium ion P-type ATPase"/>
    <property type="match status" value="1"/>
</dbReference>
<keyword evidence="16 23" id="KW-0472">Membrane</keyword>
<dbReference type="Pfam" id="PF00122">
    <property type="entry name" value="E1-E2_ATPase"/>
    <property type="match status" value="1"/>
</dbReference>
<dbReference type="InterPro" id="IPR008250">
    <property type="entry name" value="ATPase_P-typ_transduc_dom_A_sf"/>
</dbReference>
<evidence type="ECO:0000256" key="18">
    <source>
        <dbReference type="ARBA" id="ARBA00035017"/>
    </source>
</evidence>
<dbReference type="SUPFAM" id="SSF81660">
    <property type="entry name" value="Metal cation-transporting ATPase, ATP-binding domain N"/>
    <property type="match status" value="1"/>
</dbReference>
<feature type="transmembrane region" description="Helical" evidence="23">
    <location>
        <begin position="296"/>
        <end position="317"/>
    </location>
</feature>
<dbReference type="FunFam" id="3.40.50.1000:FF:000047">
    <property type="entry name" value="Sodium P-type ATPase"/>
    <property type="match status" value="1"/>
</dbReference>
<evidence type="ECO:0000256" key="15">
    <source>
        <dbReference type="ARBA" id="ARBA00023065"/>
    </source>
</evidence>
<evidence type="ECO:0000256" key="14">
    <source>
        <dbReference type="ARBA" id="ARBA00023053"/>
    </source>
</evidence>
<dbReference type="GO" id="GO:0046872">
    <property type="term" value="F:metal ion binding"/>
    <property type="evidence" value="ECO:0007669"/>
    <property type="project" value="UniProtKB-KW"/>
</dbReference>
<dbReference type="Pfam" id="PF13246">
    <property type="entry name" value="Cation_ATPase"/>
    <property type="match status" value="1"/>
</dbReference>
<dbReference type="FunFam" id="1.20.1110.10:FF:000015">
    <property type="entry name" value="Sodium ion P-type ATPase"/>
    <property type="match status" value="1"/>
</dbReference>
<dbReference type="InterPro" id="IPR023299">
    <property type="entry name" value="ATPase_P-typ_cyto_dom_N"/>
</dbReference>
<dbReference type="InterPro" id="IPR044492">
    <property type="entry name" value="P_typ_ATPase_HD_dom"/>
</dbReference>
<evidence type="ECO:0000256" key="13">
    <source>
        <dbReference type="ARBA" id="ARBA00022989"/>
    </source>
</evidence>
<dbReference type="Pfam" id="PF00689">
    <property type="entry name" value="Cation_ATPase_C"/>
    <property type="match status" value="1"/>
</dbReference>
<dbReference type="NCBIfam" id="TIGR01523">
    <property type="entry name" value="ATPase-IID_K-Na"/>
    <property type="match status" value="1"/>
</dbReference>
<feature type="domain" description="Cation-transporting P-type ATPase N-terminal" evidence="24">
    <location>
        <begin position="20"/>
        <end position="94"/>
    </location>
</feature>
<gene>
    <name evidence="25" type="ORF">BP5553_10128</name>
</gene>
<feature type="region of interest" description="Disordered" evidence="22">
    <location>
        <begin position="1"/>
        <end position="20"/>
    </location>
</feature>
<dbReference type="InterPro" id="IPR004014">
    <property type="entry name" value="ATPase_P-typ_cation-transptr_N"/>
</dbReference>
<evidence type="ECO:0000256" key="8">
    <source>
        <dbReference type="ARBA" id="ARBA00022741"/>
    </source>
</evidence>
<dbReference type="InterPro" id="IPR001757">
    <property type="entry name" value="P_typ_ATPase"/>
</dbReference>
<dbReference type="STRING" id="2656787.A0A370TAF6"/>
<keyword evidence="15" id="KW-0406">Ion transport</keyword>
<dbReference type="InterPro" id="IPR059000">
    <property type="entry name" value="ATPase_P-type_domA"/>
</dbReference>
<feature type="transmembrane region" description="Helical" evidence="23">
    <location>
        <begin position="907"/>
        <end position="929"/>
    </location>
</feature>
<name>A0A370TAF6_9HELO</name>
<dbReference type="SFLD" id="SFLDG00002">
    <property type="entry name" value="C1.7:_P-type_atpase_like"/>
    <property type="match status" value="1"/>
</dbReference>
<evidence type="ECO:0000256" key="16">
    <source>
        <dbReference type="ARBA" id="ARBA00023136"/>
    </source>
</evidence>
<dbReference type="GO" id="GO:0005524">
    <property type="term" value="F:ATP binding"/>
    <property type="evidence" value="ECO:0007669"/>
    <property type="project" value="UniProtKB-KW"/>
</dbReference>
<evidence type="ECO:0000256" key="7">
    <source>
        <dbReference type="ARBA" id="ARBA00022723"/>
    </source>
</evidence>
<dbReference type="PANTHER" id="PTHR42861">
    <property type="entry name" value="CALCIUM-TRANSPORTING ATPASE"/>
    <property type="match status" value="1"/>
</dbReference>
<evidence type="ECO:0000256" key="21">
    <source>
        <dbReference type="ARBA" id="ARBA00049499"/>
    </source>
</evidence>
<keyword evidence="14" id="KW-0915">Sodium</keyword>
<dbReference type="InterPro" id="IPR023298">
    <property type="entry name" value="ATPase_P-typ_TM_dom_sf"/>
</dbReference>
<evidence type="ECO:0000256" key="10">
    <source>
        <dbReference type="ARBA" id="ARBA00022842"/>
    </source>
</evidence>
<keyword evidence="4" id="KW-1003">Cell membrane</keyword>
<keyword evidence="11" id="KW-0630">Potassium</keyword>
<dbReference type="AlphaFoldDB" id="A0A370TAF6"/>
<keyword evidence="7" id="KW-0479">Metal-binding</keyword>
<dbReference type="Proteomes" id="UP000254866">
    <property type="component" value="Unassembled WGS sequence"/>
</dbReference>
<dbReference type="SFLD" id="SFLDF00027">
    <property type="entry name" value="p-type_atpase"/>
    <property type="match status" value="1"/>
</dbReference>
<keyword evidence="12" id="KW-1278">Translocase</keyword>
<dbReference type="RefSeq" id="XP_031865159.1">
    <property type="nucleotide sequence ID" value="XM_032018751.1"/>
</dbReference>
<protein>
    <recommendedName>
        <fullName evidence="19">P-type Na(+) transporter</fullName>
        <ecNumber evidence="19">7.2.2.3</ecNumber>
    </recommendedName>
</protein>
<evidence type="ECO:0000313" key="26">
    <source>
        <dbReference type="Proteomes" id="UP000254866"/>
    </source>
</evidence>
<dbReference type="Pfam" id="PF00690">
    <property type="entry name" value="Cation_ATPase_N"/>
    <property type="match status" value="1"/>
</dbReference>
<comment type="catalytic activity">
    <reaction evidence="20">
        <text>K(+)(in) + ATP + H2O = K(+)(out) + ADP + phosphate + H(+)</text>
        <dbReference type="Rhea" id="RHEA:75815"/>
        <dbReference type="ChEBI" id="CHEBI:15377"/>
        <dbReference type="ChEBI" id="CHEBI:15378"/>
        <dbReference type="ChEBI" id="CHEBI:29103"/>
        <dbReference type="ChEBI" id="CHEBI:30616"/>
        <dbReference type="ChEBI" id="CHEBI:43474"/>
        <dbReference type="ChEBI" id="CHEBI:456216"/>
    </reaction>
</comment>
<dbReference type="CDD" id="cd02086">
    <property type="entry name" value="P-type_ATPase_Na_ENA"/>
    <property type="match status" value="1"/>
</dbReference>
<evidence type="ECO:0000256" key="1">
    <source>
        <dbReference type="ARBA" id="ARBA00001946"/>
    </source>
</evidence>
<dbReference type="SUPFAM" id="SSF56784">
    <property type="entry name" value="HAD-like"/>
    <property type="match status" value="1"/>
</dbReference>
<evidence type="ECO:0000256" key="23">
    <source>
        <dbReference type="SAM" id="Phobius"/>
    </source>
</evidence>
<evidence type="ECO:0000256" key="20">
    <source>
        <dbReference type="ARBA" id="ARBA00048599"/>
    </source>
</evidence>
<feature type="transmembrane region" description="Helical" evidence="23">
    <location>
        <begin position="99"/>
        <end position="117"/>
    </location>
</feature>
<keyword evidence="8" id="KW-0547">Nucleotide-binding</keyword>
<evidence type="ECO:0000256" key="22">
    <source>
        <dbReference type="SAM" id="MobiDB-lite"/>
    </source>
</evidence>
<keyword evidence="26" id="KW-1185">Reference proteome</keyword>
<evidence type="ECO:0000256" key="5">
    <source>
        <dbReference type="ARBA" id="ARBA00022538"/>
    </source>
</evidence>
<comment type="subcellular location">
    <subcellularLocation>
        <location evidence="2">Cell membrane</location>
        <topology evidence="2">Multi-pass membrane protein</topology>
    </subcellularLocation>
</comment>
<evidence type="ECO:0000256" key="17">
    <source>
        <dbReference type="ARBA" id="ARBA00023201"/>
    </source>
</evidence>
<dbReference type="InterPro" id="IPR006414">
    <property type="entry name" value="P-type_ATPase_IID"/>
</dbReference>
<dbReference type="OrthoDB" id="3352408at2759"/>
<feature type="transmembrane region" description="Helical" evidence="23">
    <location>
        <begin position="958"/>
        <end position="978"/>
    </location>
</feature>
<proteinExistence type="inferred from homology"/>
<dbReference type="Gene3D" id="3.40.1110.10">
    <property type="entry name" value="Calcium-transporting ATPase, cytoplasmic domain N"/>
    <property type="match status" value="1"/>
</dbReference>
<feature type="transmembrane region" description="Helical" evidence="23">
    <location>
        <begin position="865"/>
        <end position="887"/>
    </location>
</feature>
<accession>A0A370TAF6</accession>
<dbReference type="InterPro" id="IPR018303">
    <property type="entry name" value="ATPase_P-typ_P_site"/>
</dbReference>
<dbReference type="GO" id="GO:0005886">
    <property type="term" value="C:plasma membrane"/>
    <property type="evidence" value="ECO:0007669"/>
    <property type="project" value="UniProtKB-SubCell"/>
</dbReference>
<dbReference type="InterPro" id="IPR036412">
    <property type="entry name" value="HAD-like_sf"/>
</dbReference>
<reference evidence="25 26" key="1">
    <citation type="journal article" date="2018" name="IMA Fungus">
        <title>IMA Genome-F 9: Draft genome sequence of Annulohypoxylon stygium, Aspergillus mulundensis, Berkeleyomyces basicola (syn. Thielaviopsis basicola), Ceratocystis smalleyi, two Cercospora beticola strains, Coleophoma cylindrospora, Fusarium fracticaudum, Phialophora cf. hyalina, and Morchella septimelata.</title>
        <authorList>
            <person name="Wingfield B.D."/>
            <person name="Bills G.F."/>
            <person name="Dong Y."/>
            <person name="Huang W."/>
            <person name="Nel W.J."/>
            <person name="Swalarsk-Parry B.S."/>
            <person name="Vaghefi N."/>
            <person name="Wilken P.M."/>
            <person name="An Z."/>
            <person name="de Beer Z.W."/>
            <person name="De Vos L."/>
            <person name="Chen L."/>
            <person name="Duong T.A."/>
            <person name="Gao Y."/>
            <person name="Hammerbacher A."/>
            <person name="Kikkert J.R."/>
            <person name="Li Y."/>
            <person name="Li H."/>
            <person name="Li K."/>
            <person name="Li Q."/>
            <person name="Liu X."/>
            <person name="Ma X."/>
            <person name="Naidoo K."/>
            <person name="Pethybridge S.J."/>
            <person name="Sun J."/>
            <person name="Steenkamp E.T."/>
            <person name="van der Nest M.A."/>
            <person name="van Wyk S."/>
            <person name="Wingfield M.J."/>
            <person name="Xiong C."/>
            <person name="Yue Q."/>
            <person name="Zhang X."/>
        </authorList>
    </citation>
    <scope>NUCLEOTIDE SEQUENCE [LARGE SCALE GENOMIC DNA]</scope>
    <source>
        <strain evidence="25 26">BP 5553</strain>
    </source>
</reference>
<dbReference type="SFLD" id="SFLDS00003">
    <property type="entry name" value="Haloacid_Dehalogenase"/>
    <property type="match status" value="1"/>
</dbReference>
<dbReference type="EC" id="7.2.2.3" evidence="19"/>
<dbReference type="FunFam" id="3.40.1110.10:FF:000039">
    <property type="entry name" value="Sodium P-type ATPase"/>
    <property type="match status" value="1"/>
</dbReference>
<evidence type="ECO:0000256" key="3">
    <source>
        <dbReference type="ARBA" id="ARBA00022448"/>
    </source>
</evidence>
<evidence type="ECO:0000256" key="12">
    <source>
        <dbReference type="ARBA" id="ARBA00022967"/>
    </source>
</evidence>
<dbReference type="GO" id="GO:0008554">
    <property type="term" value="F:P-type sodium transporter activity"/>
    <property type="evidence" value="ECO:0007669"/>
    <property type="project" value="UniProtKB-EC"/>
</dbReference>
<comment type="cofactor">
    <cofactor evidence="1">
        <name>Mg(2+)</name>
        <dbReference type="ChEBI" id="CHEBI:18420"/>
    </cofactor>
</comment>
<dbReference type="SUPFAM" id="SSF81665">
    <property type="entry name" value="Calcium ATPase, transmembrane domain M"/>
    <property type="match status" value="1"/>
</dbReference>
<organism evidence="25 26">
    <name type="scientific">Venustampulla echinocandica</name>
    <dbReference type="NCBI Taxonomy" id="2656787"/>
    <lineage>
        <taxon>Eukaryota</taxon>
        <taxon>Fungi</taxon>
        <taxon>Dikarya</taxon>
        <taxon>Ascomycota</taxon>
        <taxon>Pezizomycotina</taxon>
        <taxon>Leotiomycetes</taxon>
        <taxon>Helotiales</taxon>
        <taxon>Pleuroascaceae</taxon>
        <taxon>Venustampulla</taxon>
    </lineage>
</organism>
<evidence type="ECO:0000256" key="2">
    <source>
        <dbReference type="ARBA" id="ARBA00004651"/>
    </source>
</evidence>
<evidence type="ECO:0000259" key="24">
    <source>
        <dbReference type="SMART" id="SM00831"/>
    </source>
</evidence>
<comment type="caution">
    <text evidence="25">The sequence shown here is derived from an EMBL/GenBank/DDBJ whole genome shotgun (WGS) entry which is preliminary data.</text>
</comment>
<dbReference type="SUPFAM" id="SSF81653">
    <property type="entry name" value="Calcium ATPase, transduction domain A"/>
    <property type="match status" value="1"/>
</dbReference>
<dbReference type="Gene3D" id="2.70.150.10">
    <property type="entry name" value="Calcium-transporting ATPase, cytoplasmic transduction domain A"/>
    <property type="match status" value="1"/>
</dbReference>
<feature type="transmembrane region" description="Helical" evidence="23">
    <location>
        <begin position="990"/>
        <end position="1010"/>
    </location>
</feature>
<evidence type="ECO:0000256" key="4">
    <source>
        <dbReference type="ARBA" id="ARBA00022475"/>
    </source>
</evidence>
<feature type="transmembrane region" description="Helical" evidence="23">
    <location>
        <begin position="323"/>
        <end position="348"/>
    </location>
</feature>
<comment type="catalytic activity">
    <reaction evidence="21">
        <text>Na(+)(in) + ATP + H2O = Na(+)(out) + ADP + phosphate + H(+)</text>
        <dbReference type="Rhea" id="RHEA:14633"/>
        <dbReference type="ChEBI" id="CHEBI:15377"/>
        <dbReference type="ChEBI" id="CHEBI:15378"/>
        <dbReference type="ChEBI" id="CHEBI:29101"/>
        <dbReference type="ChEBI" id="CHEBI:30616"/>
        <dbReference type="ChEBI" id="CHEBI:43474"/>
        <dbReference type="ChEBI" id="CHEBI:456216"/>
        <dbReference type="EC" id="7.2.2.3"/>
    </reaction>
    <physiologicalReaction direction="left-to-right" evidence="21">
        <dbReference type="Rhea" id="RHEA:14634"/>
    </physiologicalReaction>
</comment>
<evidence type="ECO:0000256" key="19">
    <source>
        <dbReference type="ARBA" id="ARBA00035029"/>
    </source>
</evidence>
<evidence type="ECO:0000256" key="6">
    <source>
        <dbReference type="ARBA" id="ARBA00022692"/>
    </source>
</evidence>